<evidence type="ECO:0000313" key="9">
    <source>
        <dbReference type="EMBL" id="HDQ98721.1"/>
    </source>
</evidence>
<feature type="domain" description="RNA polymerase sigma-70 region 2" evidence="7">
    <location>
        <begin position="44"/>
        <end position="110"/>
    </location>
</feature>
<dbReference type="NCBIfam" id="TIGR02937">
    <property type="entry name" value="sigma70-ECF"/>
    <property type="match status" value="1"/>
</dbReference>
<dbReference type="InterPro" id="IPR007627">
    <property type="entry name" value="RNA_pol_sigma70_r2"/>
</dbReference>
<evidence type="ECO:0000259" key="7">
    <source>
        <dbReference type="Pfam" id="PF04542"/>
    </source>
</evidence>
<gene>
    <name evidence="9" type="ORF">ENN51_00335</name>
</gene>
<dbReference type="Gene3D" id="1.10.10.10">
    <property type="entry name" value="Winged helix-like DNA-binding domain superfamily/Winged helix DNA-binding domain"/>
    <property type="match status" value="1"/>
</dbReference>
<accession>A0A7V0XEJ6</accession>
<dbReference type="InterPro" id="IPR013249">
    <property type="entry name" value="RNA_pol_sigma70_r4_t2"/>
</dbReference>
<dbReference type="Gene3D" id="1.10.1740.10">
    <property type="match status" value="1"/>
</dbReference>
<protein>
    <submittedName>
        <fullName evidence="9">Sigma-70 family RNA polymerase sigma factor</fullName>
    </submittedName>
</protein>
<dbReference type="InterPro" id="IPR036388">
    <property type="entry name" value="WH-like_DNA-bd_sf"/>
</dbReference>
<keyword evidence="3" id="KW-0731">Sigma factor</keyword>
<dbReference type="InterPro" id="IPR039425">
    <property type="entry name" value="RNA_pol_sigma-70-like"/>
</dbReference>
<dbReference type="Proteomes" id="UP000885672">
    <property type="component" value="Unassembled WGS sequence"/>
</dbReference>
<organism evidence="9">
    <name type="scientific">candidate division WOR-3 bacterium</name>
    <dbReference type="NCBI Taxonomy" id="2052148"/>
    <lineage>
        <taxon>Bacteria</taxon>
        <taxon>Bacteria division WOR-3</taxon>
    </lineage>
</organism>
<keyword evidence="5" id="KW-0804">Transcription</keyword>
<evidence type="ECO:0000259" key="8">
    <source>
        <dbReference type="Pfam" id="PF08281"/>
    </source>
</evidence>
<dbReference type="InterPro" id="IPR013324">
    <property type="entry name" value="RNA_pol_sigma_r3/r4-like"/>
</dbReference>
<dbReference type="SUPFAM" id="SSF88946">
    <property type="entry name" value="Sigma2 domain of RNA polymerase sigma factors"/>
    <property type="match status" value="1"/>
</dbReference>
<evidence type="ECO:0000256" key="6">
    <source>
        <dbReference type="SAM" id="MobiDB-lite"/>
    </source>
</evidence>
<dbReference type="Pfam" id="PF04542">
    <property type="entry name" value="Sigma70_r2"/>
    <property type="match status" value="1"/>
</dbReference>
<feature type="domain" description="RNA polymerase sigma factor 70 region 4 type 2" evidence="8">
    <location>
        <begin position="149"/>
        <end position="201"/>
    </location>
</feature>
<dbReference type="Pfam" id="PF08281">
    <property type="entry name" value="Sigma70_r4_2"/>
    <property type="match status" value="1"/>
</dbReference>
<dbReference type="CDD" id="cd06171">
    <property type="entry name" value="Sigma70_r4"/>
    <property type="match status" value="1"/>
</dbReference>
<name>A0A7V0XEJ6_UNCW3</name>
<dbReference type="AlphaFoldDB" id="A0A7V0XEJ6"/>
<dbReference type="EMBL" id="DSBX01000010">
    <property type="protein sequence ID" value="HDQ98721.1"/>
    <property type="molecule type" value="Genomic_DNA"/>
</dbReference>
<dbReference type="InterPro" id="IPR013325">
    <property type="entry name" value="RNA_pol_sigma_r2"/>
</dbReference>
<evidence type="ECO:0000256" key="2">
    <source>
        <dbReference type="ARBA" id="ARBA00023015"/>
    </source>
</evidence>
<sequence>MVETVTRPASDGGQLQPVPAALPVPDDELVRRAQAGKTEAFEELVRRHERKVYNIAYRMLGNPEDASEALQDTFLRAYRFLHRFQFKAQFFTWLYRIATNVSLTKLRRRKSPVVMSLDQPVGDSGDMVFEIPDDQFSPDLLFKRRELQRKLQQAVDELPEDYRTVVVLRDLEGLSNEEVSKVLNLTVAAVKSRLHRGRLALRSKLESHL</sequence>
<dbReference type="GO" id="GO:0003677">
    <property type="term" value="F:DNA binding"/>
    <property type="evidence" value="ECO:0007669"/>
    <property type="project" value="UniProtKB-KW"/>
</dbReference>
<dbReference type="InterPro" id="IPR014284">
    <property type="entry name" value="RNA_pol_sigma-70_dom"/>
</dbReference>
<evidence type="ECO:0000256" key="5">
    <source>
        <dbReference type="ARBA" id="ARBA00023163"/>
    </source>
</evidence>
<keyword evidence="2" id="KW-0805">Transcription regulation</keyword>
<dbReference type="PANTHER" id="PTHR43133">
    <property type="entry name" value="RNA POLYMERASE ECF-TYPE SIGMA FACTO"/>
    <property type="match status" value="1"/>
</dbReference>
<keyword evidence="4" id="KW-0238">DNA-binding</keyword>
<dbReference type="GO" id="GO:0006352">
    <property type="term" value="P:DNA-templated transcription initiation"/>
    <property type="evidence" value="ECO:0007669"/>
    <property type="project" value="InterPro"/>
</dbReference>
<comment type="similarity">
    <text evidence="1">Belongs to the sigma-70 factor family. ECF subfamily.</text>
</comment>
<reference evidence="9" key="1">
    <citation type="journal article" date="2020" name="mSystems">
        <title>Genome- and Community-Level Interaction Insights into Carbon Utilization and Element Cycling Functions of Hydrothermarchaeota in Hydrothermal Sediment.</title>
        <authorList>
            <person name="Zhou Z."/>
            <person name="Liu Y."/>
            <person name="Xu W."/>
            <person name="Pan J."/>
            <person name="Luo Z.H."/>
            <person name="Li M."/>
        </authorList>
    </citation>
    <scope>NUCLEOTIDE SEQUENCE [LARGE SCALE GENOMIC DNA]</scope>
    <source>
        <strain evidence="9">SpSt-1182</strain>
    </source>
</reference>
<proteinExistence type="inferred from homology"/>
<evidence type="ECO:0000256" key="3">
    <source>
        <dbReference type="ARBA" id="ARBA00023082"/>
    </source>
</evidence>
<evidence type="ECO:0000256" key="4">
    <source>
        <dbReference type="ARBA" id="ARBA00023125"/>
    </source>
</evidence>
<dbReference type="SUPFAM" id="SSF88659">
    <property type="entry name" value="Sigma3 and sigma4 domains of RNA polymerase sigma factors"/>
    <property type="match status" value="1"/>
</dbReference>
<dbReference type="PANTHER" id="PTHR43133:SF8">
    <property type="entry name" value="RNA POLYMERASE SIGMA FACTOR HI_1459-RELATED"/>
    <property type="match status" value="1"/>
</dbReference>
<dbReference type="GO" id="GO:0016987">
    <property type="term" value="F:sigma factor activity"/>
    <property type="evidence" value="ECO:0007669"/>
    <property type="project" value="UniProtKB-KW"/>
</dbReference>
<feature type="region of interest" description="Disordered" evidence="6">
    <location>
        <begin position="1"/>
        <end position="21"/>
    </location>
</feature>
<evidence type="ECO:0000256" key="1">
    <source>
        <dbReference type="ARBA" id="ARBA00010641"/>
    </source>
</evidence>
<comment type="caution">
    <text evidence="9">The sequence shown here is derived from an EMBL/GenBank/DDBJ whole genome shotgun (WGS) entry which is preliminary data.</text>
</comment>